<evidence type="ECO:0000313" key="5">
    <source>
        <dbReference type="Proteomes" id="UP000005695"/>
    </source>
</evidence>
<evidence type="ECO:0000256" key="2">
    <source>
        <dbReference type="ARBA" id="ARBA00022729"/>
    </source>
</evidence>
<dbReference type="Proteomes" id="UP000005695">
    <property type="component" value="Unassembled WGS sequence"/>
</dbReference>
<name>Q1K1N6_DESA6</name>
<dbReference type="InterPro" id="IPR005770">
    <property type="entry name" value="PhnD"/>
</dbReference>
<proteinExistence type="inferred from homology"/>
<keyword evidence="5" id="KW-1185">Reference proteome</keyword>
<dbReference type="PANTHER" id="PTHR35841:SF1">
    <property type="entry name" value="PHOSPHONATES-BINDING PERIPLASMIC PROTEIN"/>
    <property type="match status" value="1"/>
</dbReference>
<protein>
    <submittedName>
        <fullName evidence="4">Phosphonate-binding periplasmic protein</fullName>
    </submittedName>
</protein>
<dbReference type="SUPFAM" id="SSF53850">
    <property type="entry name" value="Periplasmic binding protein-like II"/>
    <property type="match status" value="1"/>
</dbReference>
<dbReference type="CDD" id="cd01071">
    <property type="entry name" value="PBP2_PhnD_like"/>
    <property type="match status" value="1"/>
</dbReference>
<gene>
    <name evidence="4" type="ORF">Dace_1816</name>
</gene>
<keyword evidence="2 3" id="KW-0732">Signal</keyword>
<dbReference type="GO" id="GO:0055085">
    <property type="term" value="P:transmembrane transport"/>
    <property type="evidence" value="ECO:0007669"/>
    <property type="project" value="InterPro"/>
</dbReference>
<evidence type="ECO:0000313" key="4">
    <source>
        <dbReference type="EMBL" id="EAT16352.1"/>
    </source>
</evidence>
<dbReference type="OrthoDB" id="527737at2"/>
<dbReference type="Gene3D" id="3.40.190.10">
    <property type="entry name" value="Periplasmic binding protein-like II"/>
    <property type="match status" value="2"/>
</dbReference>
<comment type="caution">
    <text evidence="4">The sequence shown here is derived from an EMBL/GenBank/DDBJ whole genome shotgun (WGS) entry which is preliminary data.</text>
</comment>
<dbReference type="PANTHER" id="PTHR35841">
    <property type="entry name" value="PHOSPHONATES-BINDING PERIPLASMIC PROTEIN"/>
    <property type="match status" value="1"/>
</dbReference>
<reference evidence="4" key="2">
    <citation type="submission" date="2006-05" db="EMBL/GenBank/DDBJ databases">
        <title>Sequencing of the draft genome and assembly of Desulfuromonas acetoxidans DSM 684.</title>
        <authorList>
            <consortium name="US DOE Joint Genome Institute (JGI-PGF)"/>
            <person name="Copeland A."/>
            <person name="Lucas S."/>
            <person name="Lapidus A."/>
            <person name="Barry K."/>
            <person name="Detter J.C."/>
            <person name="Glavina del Rio T."/>
            <person name="Hammon N."/>
            <person name="Israni S."/>
            <person name="Dalin E."/>
            <person name="Tice H."/>
            <person name="Bruce D."/>
            <person name="Pitluck S."/>
            <person name="Richardson P."/>
        </authorList>
    </citation>
    <scope>NUCLEOTIDE SEQUENCE [LARGE SCALE GENOMIC DNA]</scope>
    <source>
        <strain evidence="4">DSM 684</strain>
    </source>
</reference>
<reference evidence="4" key="1">
    <citation type="submission" date="2006-05" db="EMBL/GenBank/DDBJ databases">
        <title>Annotation of the draft genome assembly of Desulfuromonas acetoxidans DSM 684.</title>
        <authorList>
            <consortium name="US DOE Joint Genome Institute (JGI-ORNL)"/>
            <person name="Larimer F."/>
            <person name="Land M."/>
            <person name="Hauser L."/>
        </authorList>
    </citation>
    <scope>NUCLEOTIDE SEQUENCE [LARGE SCALE GENOMIC DNA]</scope>
    <source>
        <strain evidence="4">DSM 684</strain>
    </source>
</reference>
<feature type="signal peptide" evidence="3">
    <location>
        <begin position="1"/>
        <end position="24"/>
    </location>
</feature>
<evidence type="ECO:0000256" key="3">
    <source>
        <dbReference type="SAM" id="SignalP"/>
    </source>
</evidence>
<dbReference type="RefSeq" id="WP_005998936.1">
    <property type="nucleotide sequence ID" value="NZ_AAEW02000005.1"/>
</dbReference>
<dbReference type="GO" id="GO:0043190">
    <property type="term" value="C:ATP-binding cassette (ABC) transporter complex"/>
    <property type="evidence" value="ECO:0007669"/>
    <property type="project" value="InterPro"/>
</dbReference>
<accession>Q1K1N6</accession>
<dbReference type="Pfam" id="PF12974">
    <property type="entry name" value="Phosphonate-bd"/>
    <property type="match status" value="1"/>
</dbReference>
<dbReference type="EMBL" id="AAEW02000005">
    <property type="protein sequence ID" value="EAT16352.1"/>
    <property type="molecule type" value="Genomic_DNA"/>
</dbReference>
<comment type="similarity">
    <text evidence="1">Belongs to the phosphate/phosphite/phosphonate binding protein family.</text>
</comment>
<dbReference type="NCBIfam" id="TIGR01098">
    <property type="entry name" value="3A0109s03R"/>
    <property type="match status" value="1"/>
</dbReference>
<feature type="chain" id="PRO_5004192685" evidence="3">
    <location>
        <begin position="25"/>
        <end position="292"/>
    </location>
</feature>
<organism evidence="4 5">
    <name type="scientific">Desulfuromonas acetoxidans (strain DSM 684 / 11070)</name>
    <dbReference type="NCBI Taxonomy" id="281689"/>
    <lineage>
        <taxon>Bacteria</taxon>
        <taxon>Pseudomonadati</taxon>
        <taxon>Thermodesulfobacteriota</taxon>
        <taxon>Desulfuromonadia</taxon>
        <taxon>Desulfuromonadales</taxon>
        <taxon>Desulfuromonadaceae</taxon>
        <taxon>Desulfuromonas</taxon>
    </lineage>
</organism>
<dbReference type="AlphaFoldDB" id="Q1K1N6"/>
<sequence>MTKHGFFICFLVACLVWPLGNLQADTTDHTALHFAMIPKKNLDQQINEMTPLLHLLEERLERPVDVVRVSSYQSVIEGLLSADIDLAILGPASYAYAKQRDDTIEAFASLKRKSGTFTPEGSYYQSVLVTLSDDGVTSLADLRGSKVAFTDPKSTSGSVIPHYEFRKKVNTPLPAYFGGMSYTGSHDRSIRALVNYQVDAAFVSSSRLDEAVRKGIVTAQQVTILWRSQPIHFDPFVFRGQLPEPVKEQIRHILFSSPKALQPMFDKKNATGIVAVSDKDYANIHAITSQER</sequence>
<evidence type="ECO:0000256" key="1">
    <source>
        <dbReference type="ARBA" id="ARBA00007162"/>
    </source>
</evidence>